<sequence length="71" mass="7659">MLQGEAVPPHAAASILRLISRLRQGLRTTVFPPYVSYCYLLGVVLALRLPPIGMSTPSKAYAEALFKGISS</sequence>
<evidence type="ECO:0000256" key="1">
    <source>
        <dbReference type="SAM" id="Phobius"/>
    </source>
</evidence>
<keyword evidence="1" id="KW-1133">Transmembrane helix</keyword>
<dbReference type="EMBL" id="ML179805">
    <property type="protein sequence ID" value="THU81482.1"/>
    <property type="molecule type" value="Genomic_DNA"/>
</dbReference>
<keyword evidence="3" id="KW-1185">Reference proteome</keyword>
<keyword evidence="1" id="KW-0812">Transmembrane</keyword>
<dbReference type="Proteomes" id="UP000297245">
    <property type="component" value="Unassembled WGS sequence"/>
</dbReference>
<evidence type="ECO:0000313" key="2">
    <source>
        <dbReference type="EMBL" id="THU81482.1"/>
    </source>
</evidence>
<feature type="transmembrane region" description="Helical" evidence="1">
    <location>
        <begin position="31"/>
        <end position="49"/>
    </location>
</feature>
<dbReference type="AlphaFoldDB" id="A0A4S8KZH4"/>
<accession>A0A4S8KZH4</accession>
<keyword evidence="1" id="KW-0472">Membrane</keyword>
<protein>
    <submittedName>
        <fullName evidence="2">Uncharacterized protein</fullName>
    </submittedName>
</protein>
<gene>
    <name evidence="2" type="ORF">K435DRAFT_873289</name>
</gene>
<proteinExistence type="predicted"/>
<organism evidence="2 3">
    <name type="scientific">Dendrothele bispora (strain CBS 962.96)</name>
    <dbReference type="NCBI Taxonomy" id="1314807"/>
    <lineage>
        <taxon>Eukaryota</taxon>
        <taxon>Fungi</taxon>
        <taxon>Dikarya</taxon>
        <taxon>Basidiomycota</taxon>
        <taxon>Agaricomycotina</taxon>
        <taxon>Agaricomycetes</taxon>
        <taxon>Agaricomycetidae</taxon>
        <taxon>Agaricales</taxon>
        <taxon>Agaricales incertae sedis</taxon>
        <taxon>Dendrothele</taxon>
    </lineage>
</organism>
<reference evidence="2 3" key="1">
    <citation type="journal article" date="2019" name="Nat. Ecol. Evol.">
        <title>Megaphylogeny resolves global patterns of mushroom evolution.</title>
        <authorList>
            <person name="Varga T."/>
            <person name="Krizsan K."/>
            <person name="Foldi C."/>
            <person name="Dima B."/>
            <person name="Sanchez-Garcia M."/>
            <person name="Sanchez-Ramirez S."/>
            <person name="Szollosi G.J."/>
            <person name="Szarkandi J.G."/>
            <person name="Papp V."/>
            <person name="Albert L."/>
            <person name="Andreopoulos W."/>
            <person name="Angelini C."/>
            <person name="Antonin V."/>
            <person name="Barry K.W."/>
            <person name="Bougher N.L."/>
            <person name="Buchanan P."/>
            <person name="Buyck B."/>
            <person name="Bense V."/>
            <person name="Catcheside P."/>
            <person name="Chovatia M."/>
            <person name="Cooper J."/>
            <person name="Damon W."/>
            <person name="Desjardin D."/>
            <person name="Finy P."/>
            <person name="Geml J."/>
            <person name="Haridas S."/>
            <person name="Hughes K."/>
            <person name="Justo A."/>
            <person name="Karasinski D."/>
            <person name="Kautmanova I."/>
            <person name="Kiss B."/>
            <person name="Kocsube S."/>
            <person name="Kotiranta H."/>
            <person name="LaButti K.M."/>
            <person name="Lechner B.E."/>
            <person name="Liimatainen K."/>
            <person name="Lipzen A."/>
            <person name="Lukacs Z."/>
            <person name="Mihaltcheva S."/>
            <person name="Morgado L.N."/>
            <person name="Niskanen T."/>
            <person name="Noordeloos M.E."/>
            <person name="Ohm R.A."/>
            <person name="Ortiz-Santana B."/>
            <person name="Ovrebo C."/>
            <person name="Racz N."/>
            <person name="Riley R."/>
            <person name="Savchenko A."/>
            <person name="Shiryaev A."/>
            <person name="Soop K."/>
            <person name="Spirin V."/>
            <person name="Szebenyi C."/>
            <person name="Tomsovsky M."/>
            <person name="Tulloss R.E."/>
            <person name="Uehling J."/>
            <person name="Grigoriev I.V."/>
            <person name="Vagvolgyi C."/>
            <person name="Papp T."/>
            <person name="Martin F.M."/>
            <person name="Miettinen O."/>
            <person name="Hibbett D.S."/>
            <person name="Nagy L.G."/>
        </authorList>
    </citation>
    <scope>NUCLEOTIDE SEQUENCE [LARGE SCALE GENOMIC DNA]</scope>
    <source>
        <strain evidence="2 3">CBS 962.96</strain>
    </source>
</reference>
<evidence type="ECO:0000313" key="3">
    <source>
        <dbReference type="Proteomes" id="UP000297245"/>
    </source>
</evidence>
<name>A0A4S8KZH4_DENBC</name>